<evidence type="ECO:0000313" key="17">
    <source>
        <dbReference type="Proteomes" id="UP000229385"/>
    </source>
</evidence>
<evidence type="ECO:0000256" key="10">
    <source>
        <dbReference type="ARBA" id="ARBA00023125"/>
    </source>
</evidence>
<dbReference type="NCBIfam" id="TIGR01391">
    <property type="entry name" value="dnaG"/>
    <property type="match status" value="1"/>
</dbReference>
<dbReference type="InterPro" id="IPR030846">
    <property type="entry name" value="DnaG_bac"/>
</dbReference>
<dbReference type="Pfam" id="PF08275">
    <property type="entry name" value="DNAG_N"/>
    <property type="match status" value="1"/>
</dbReference>
<dbReference type="CDD" id="cd03364">
    <property type="entry name" value="TOPRIM_DnaG_primases"/>
    <property type="match status" value="1"/>
</dbReference>
<evidence type="ECO:0000256" key="6">
    <source>
        <dbReference type="ARBA" id="ARBA00022723"/>
    </source>
</evidence>
<protein>
    <recommendedName>
        <fullName evidence="12 13">DNA primase</fullName>
        <ecNumber evidence="12">2.7.7.101</ecNumber>
    </recommendedName>
</protein>
<keyword evidence="3 12" id="KW-0808">Transferase</keyword>
<dbReference type="InterPro" id="IPR019475">
    <property type="entry name" value="DNA_primase_DnaB-bd"/>
</dbReference>
<dbReference type="InterPro" id="IPR006295">
    <property type="entry name" value="DNA_primase_DnaG"/>
</dbReference>
<comment type="function">
    <text evidence="12 13">RNA polymerase that catalyzes the synthesis of short RNA molecules used as primers for DNA polymerase during DNA replication.</text>
</comment>
<dbReference type="Gene3D" id="3.90.980.10">
    <property type="entry name" value="DNA primase, catalytic core, N-terminal domain"/>
    <property type="match status" value="1"/>
</dbReference>
<evidence type="ECO:0000256" key="11">
    <source>
        <dbReference type="ARBA" id="ARBA00023163"/>
    </source>
</evidence>
<dbReference type="GO" id="GO:0006269">
    <property type="term" value="P:DNA replication, synthesis of primer"/>
    <property type="evidence" value="ECO:0007669"/>
    <property type="project" value="UniProtKB-UniRule"/>
</dbReference>
<evidence type="ECO:0000256" key="13">
    <source>
        <dbReference type="PIRNR" id="PIRNR002811"/>
    </source>
</evidence>
<dbReference type="GO" id="GO:0003677">
    <property type="term" value="F:DNA binding"/>
    <property type="evidence" value="ECO:0007669"/>
    <property type="project" value="UniProtKB-KW"/>
</dbReference>
<dbReference type="Pfam" id="PF13155">
    <property type="entry name" value="Toprim_2"/>
    <property type="match status" value="1"/>
</dbReference>
<evidence type="ECO:0000256" key="5">
    <source>
        <dbReference type="ARBA" id="ARBA00022705"/>
    </source>
</evidence>
<keyword evidence="7 12" id="KW-0863">Zinc-finger</keyword>
<keyword evidence="1 12" id="KW-0240">DNA-directed RNA polymerase</keyword>
<dbReference type="GO" id="GO:1990077">
    <property type="term" value="C:primosome complex"/>
    <property type="evidence" value="ECO:0007669"/>
    <property type="project" value="UniProtKB-KW"/>
</dbReference>
<comment type="cofactor">
    <cofactor evidence="12 13 14">
        <name>Zn(2+)</name>
        <dbReference type="ChEBI" id="CHEBI:29105"/>
    </cofactor>
    <text evidence="12 13 14">Binds 1 zinc ion per monomer.</text>
</comment>
<dbReference type="GO" id="GO:0000428">
    <property type="term" value="C:DNA-directed RNA polymerase complex"/>
    <property type="evidence" value="ECO:0007669"/>
    <property type="project" value="UniProtKB-KW"/>
</dbReference>
<evidence type="ECO:0000256" key="1">
    <source>
        <dbReference type="ARBA" id="ARBA00022478"/>
    </source>
</evidence>
<evidence type="ECO:0000256" key="3">
    <source>
        <dbReference type="ARBA" id="ARBA00022679"/>
    </source>
</evidence>
<dbReference type="SUPFAM" id="SSF57783">
    <property type="entry name" value="Zinc beta-ribbon"/>
    <property type="match status" value="1"/>
</dbReference>
<evidence type="ECO:0000313" key="16">
    <source>
        <dbReference type="EMBL" id="PJA46130.1"/>
    </source>
</evidence>
<dbReference type="Proteomes" id="UP000229385">
    <property type="component" value="Unassembled WGS sequence"/>
</dbReference>
<dbReference type="PANTHER" id="PTHR30313">
    <property type="entry name" value="DNA PRIMASE"/>
    <property type="match status" value="1"/>
</dbReference>
<evidence type="ECO:0000256" key="14">
    <source>
        <dbReference type="PIRSR" id="PIRSR002811-1"/>
    </source>
</evidence>
<dbReference type="SMART" id="SM00493">
    <property type="entry name" value="TOPRIM"/>
    <property type="match status" value="1"/>
</dbReference>
<dbReference type="InterPro" id="IPR036977">
    <property type="entry name" value="DNA_primase_Znf_CHC2"/>
</dbReference>
<keyword evidence="11 12" id="KW-0804">Transcription</keyword>
<dbReference type="PROSITE" id="PS50880">
    <property type="entry name" value="TOPRIM"/>
    <property type="match status" value="1"/>
</dbReference>
<keyword evidence="4 12" id="KW-0548">Nucleotidyltransferase</keyword>
<organism evidence="16 17">
    <name type="scientific">Candidatus Uhrbacteria bacterium CG_4_9_14_3_um_filter_50_9</name>
    <dbReference type="NCBI Taxonomy" id="1975035"/>
    <lineage>
        <taxon>Bacteria</taxon>
        <taxon>Candidatus Uhriibacteriota</taxon>
    </lineage>
</organism>
<evidence type="ECO:0000256" key="2">
    <source>
        <dbReference type="ARBA" id="ARBA00022515"/>
    </source>
</evidence>
<feature type="zinc finger region" description="CHC2-type" evidence="12 14">
    <location>
        <begin position="35"/>
        <end position="59"/>
    </location>
</feature>
<dbReference type="HAMAP" id="MF_00974">
    <property type="entry name" value="DNA_primase_DnaG"/>
    <property type="match status" value="1"/>
</dbReference>
<dbReference type="PIRSF" id="PIRSF002811">
    <property type="entry name" value="DnaG"/>
    <property type="match status" value="1"/>
</dbReference>
<accession>A0A2M7XE11</accession>
<dbReference type="GO" id="GO:0003899">
    <property type="term" value="F:DNA-directed RNA polymerase activity"/>
    <property type="evidence" value="ECO:0007669"/>
    <property type="project" value="UniProtKB-UniRule"/>
</dbReference>
<keyword evidence="8 12" id="KW-0862">Zinc</keyword>
<keyword evidence="2 12" id="KW-0639">Primosome</keyword>
<comment type="similarity">
    <text evidence="12 13">Belongs to the DnaG primase family.</text>
</comment>
<dbReference type="InterPro" id="IPR006171">
    <property type="entry name" value="TOPRIM_dom"/>
</dbReference>
<dbReference type="InterPro" id="IPR037068">
    <property type="entry name" value="DNA_primase_core_N_sf"/>
</dbReference>
<dbReference type="FunFam" id="3.90.580.10:FF:000001">
    <property type="entry name" value="DNA primase"/>
    <property type="match status" value="1"/>
</dbReference>
<feature type="domain" description="Toprim" evidence="15">
    <location>
        <begin position="254"/>
        <end position="335"/>
    </location>
</feature>
<dbReference type="EMBL" id="PFWU01000010">
    <property type="protein sequence ID" value="PJA46130.1"/>
    <property type="molecule type" value="Genomic_DNA"/>
</dbReference>
<keyword evidence="10 12" id="KW-0238">DNA-binding</keyword>
<gene>
    <name evidence="12" type="primary">dnaG</name>
    <name evidence="16" type="ORF">CO174_00840</name>
</gene>
<evidence type="ECO:0000256" key="12">
    <source>
        <dbReference type="HAMAP-Rule" id="MF_00974"/>
    </source>
</evidence>
<evidence type="ECO:0000256" key="8">
    <source>
        <dbReference type="ARBA" id="ARBA00022833"/>
    </source>
</evidence>
<dbReference type="InterPro" id="IPR013264">
    <property type="entry name" value="DNAG_N"/>
</dbReference>
<comment type="domain">
    <text evidence="12">Contains an N-terminal zinc-binding domain, a central core domain that contains the primase activity, and a C-terminal DnaB-binding domain.</text>
</comment>
<dbReference type="InterPro" id="IPR050219">
    <property type="entry name" value="DnaG_primase"/>
</dbReference>
<dbReference type="InterPro" id="IPR034151">
    <property type="entry name" value="TOPRIM_DnaG_bac"/>
</dbReference>
<dbReference type="SUPFAM" id="SSF56731">
    <property type="entry name" value="DNA primase core"/>
    <property type="match status" value="1"/>
</dbReference>
<comment type="catalytic activity">
    <reaction evidence="12">
        <text>ssDNA + n NTP = ssDNA/pppN(pN)n-1 hybrid + (n-1) diphosphate.</text>
        <dbReference type="EC" id="2.7.7.101"/>
    </reaction>
</comment>
<keyword evidence="9" id="KW-0460">Magnesium</keyword>
<dbReference type="AlphaFoldDB" id="A0A2M7XE11"/>
<dbReference type="Pfam" id="PF10410">
    <property type="entry name" value="DnaB_bind"/>
    <property type="match status" value="1"/>
</dbReference>
<dbReference type="SMART" id="SM00400">
    <property type="entry name" value="ZnF_CHCC"/>
    <property type="match status" value="1"/>
</dbReference>
<dbReference type="PANTHER" id="PTHR30313:SF2">
    <property type="entry name" value="DNA PRIMASE"/>
    <property type="match status" value="1"/>
</dbReference>
<dbReference type="EC" id="2.7.7.101" evidence="12"/>
<evidence type="ECO:0000256" key="7">
    <source>
        <dbReference type="ARBA" id="ARBA00022771"/>
    </source>
</evidence>
<comment type="subunit">
    <text evidence="12">Monomer. Interacts with DnaB.</text>
</comment>
<sequence>MDPKDEIKEKIDLQELISEYLPLKPSGSGSFKGLCPFHTEKTPSFNVSPDKQIWHCFGCSEGGDCFSFIQKMEGMTFPEALMHLGKRVGVEVTRFSSKEGNEKQRALEMHEHAETFYRKVLTDGNGSSAARAYVLKRAIPEELAVKFGIGFAPDEWNALAAVLLKRGFSETEIVQAGLGLKKKSGSGIIDRFRNRLMIPLRDRHGKTVGFTGRILPGSSDTGPKYMNSPETVIYRKSRLVFGLEFAKTACRERGTIIVTEGNLDVVASHKAGVENSVASSGTALTEEQLALMKRYTDTIIFAFDSDAAGFKAGKKGMSLARGLGMDVRAAILPEGIKDPDELVQQDPEAWKFLVEHSVPIMQFLIEHVTREKDLTNIDDKRAIAKELLPAIGEIQDVVEREHWLSRTADLLRVNIDILRKSLTPSTAPINHSPLKTPIVQIKEKMSMKEQVIQLMFGSLVQQENRSFLERTKPYLASSELWITLYNLLEAEYDSVSHSAQKSIFSRLREKVQAHPRHEALLPLLDKASLLADETFQDMSQTQVLNQLETLMTTLDRGADQRARADIARQLRQAEAAGDQEEVARLLEQL</sequence>
<dbReference type="GO" id="GO:0005737">
    <property type="term" value="C:cytoplasm"/>
    <property type="evidence" value="ECO:0007669"/>
    <property type="project" value="TreeGrafter"/>
</dbReference>
<dbReference type="InterPro" id="IPR002694">
    <property type="entry name" value="Znf_CHC2"/>
</dbReference>
<keyword evidence="5 12" id="KW-0235">DNA replication</keyword>
<evidence type="ECO:0000256" key="4">
    <source>
        <dbReference type="ARBA" id="ARBA00022695"/>
    </source>
</evidence>
<comment type="caution">
    <text evidence="16">The sequence shown here is derived from an EMBL/GenBank/DDBJ whole genome shotgun (WGS) entry which is preliminary data.</text>
</comment>
<dbReference type="Gene3D" id="3.90.580.10">
    <property type="entry name" value="Zinc finger, CHC2-type domain"/>
    <property type="match status" value="1"/>
</dbReference>
<evidence type="ECO:0000256" key="9">
    <source>
        <dbReference type="ARBA" id="ARBA00022842"/>
    </source>
</evidence>
<name>A0A2M7XE11_9BACT</name>
<keyword evidence="6 12" id="KW-0479">Metal-binding</keyword>
<dbReference type="GO" id="GO:0008270">
    <property type="term" value="F:zinc ion binding"/>
    <property type="evidence" value="ECO:0007669"/>
    <property type="project" value="UniProtKB-UniRule"/>
</dbReference>
<dbReference type="Pfam" id="PF01807">
    <property type="entry name" value="Zn_ribbon_DnaG"/>
    <property type="match status" value="1"/>
</dbReference>
<dbReference type="Gene3D" id="3.40.1360.10">
    <property type="match status" value="1"/>
</dbReference>
<evidence type="ECO:0000259" key="15">
    <source>
        <dbReference type="PROSITE" id="PS50880"/>
    </source>
</evidence>
<proteinExistence type="inferred from homology"/>
<reference evidence="17" key="1">
    <citation type="submission" date="2017-09" db="EMBL/GenBank/DDBJ databases">
        <title>Depth-based differentiation of microbial function through sediment-hosted aquifers and enrichment of novel symbionts in the deep terrestrial subsurface.</title>
        <authorList>
            <person name="Probst A.J."/>
            <person name="Ladd B."/>
            <person name="Jarett J.K."/>
            <person name="Geller-Mcgrath D.E."/>
            <person name="Sieber C.M.K."/>
            <person name="Emerson J.B."/>
            <person name="Anantharaman K."/>
            <person name="Thomas B.C."/>
            <person name="Malmstrom R."/>
            <person name="Stieglmeier M."/>
            <person name="Klingl A."/>
            <person name="Woyke T."/>
            <person name="Ryan C.M."/>
            <person name="Banfield J.F."/>
        </authorList>
    </citation>
    <scope>NUCLEOTIDE SEQUENCE [LARGE SCALE GENOMIC DNA]</scope>
</reference>